<comment type="caution">
    <text evidence="3">The sequence shown here is derived from an EMBL/GenBank/DDBJ whole genome shotgun (WGS) entry which is preliminary data.</text>
</comment>
<proteinExistence type="inferred from homology"/>
<name>A0ABT3DS99_9XANT</name>
<dbReference type="PANTHER" id="PTHR10907:SF47">
    <property type="entry name" value="REGUCALCIN"/>
    <property type="match status" value="1"/>
</dbReference>
<feature type="domain" description="SMP-30/Gluconolactonase/LRE-like region" evidence="2">
    <location>
        <begin position="22"/>
        <end position="280"/>
    </location>
</feature>
<evidence type="ECO:0000256" key="1">
    <source>
        <dbReference type="ARBA" id="ARBA00008853"/>
    </source>
</evidence>
<keyword evidence="4" id="KW-1185">Reference proteome</keyword>
<dbReference type="InterPro" id="IPR013658">
    <property type="entry name" value="SGL"/>
</dbReference>
<dbReference type="PRINTS" id="PR01790">
    <property type="entry name" value="SMP30FAMILY"/>
</dbReference>
<accession>A0ABT3DS99</accession>
<dbReference type="Pfam" id="PF08450">
    <property type="entry name" value="SGL"/>
    <property type="match status" value="1"/>
</dbReference>
<dbReference type="InterPro" id="IPR005511">
    <property type="entry name" value="SMP-30"/>
</dbReference>
<dbReference type="EC" id="3.1.1.15" evidence="3"/>
<reference evidence="3 4" key="1">
    <citation type="submission" date="2022-06" db="EMBL/GenBank/DDBJ databases">
        <title>Dynamics of rice microbiomes reveals core vertical transmitted seed endophytes.</title>
        <authorList>
            <person name="Liao K."/>
            <person name="Zhang X."/>
        </authorList>
    </citation>
    <scope>NUCLEOTIDE SEQUENCE [LARGE SCALE GENOMIC DNA]</scope>
    <source>
        <strain evidence="3 4">YT10-10-1</strain>
    </source>
</reference>
<sequence length="316" mass="34370">MSVSTPPRHTATLAVDSRCAHGEGMLWCERRGVLFWVDISGRRLWRHDPASNVSRHWDLPDRPGCLGLFDDGRLLLALAKGVYVADLAKGVYVADPDAAAEADSALPLQHLADVEPERDDTRSNDGRADRHGNFVFGTMSEREDQAPVGSFYQWSARHGLRRLPLPGVAIPNAICFSADGRTLYYCDSVQPRILCCDYDPDSAHTANSRVFAELDHAGAEPDGAIVDAEGHLWNAQWRAWQVVRYRPDGSVERRVALPVKHPTCPALGGADGGTLYLSTSRQDHSEDELARTPQAGGVYVAAVGIAGLPEGRIASA</sequence>
<evidence type="ECO:0000259" key="2">
    <source>
        <dbReference type="Pfam" id="PF08450"/>
    </source>
</evidence>
<evidence type="ECO:0000313" key="4">
    <source>
        <dbReference type="Proteomes" id="UP001320843"/>
    </source>
</evidence>
<dbReference type="InterPro" id="IPR011042">
    <property type="entry name" value="6-blade_b-propeller_TolB-like"/>
</dbReference>
<protein>
    <submittedName>
        <fullName evidence="3">L-arabinolactonase</fullName>
        <ecNumber evidence="3">3.1.1.15</ecNumber>
    </submittedName>
</protein>
<evidence type="ECO:0000313" key="3">
    <source>
        <dbReference type="EMBL" id="MCW0398379.1"/>
    </source>
</evidence>
<dbReference type="SUPFAM" id="SSF63829">
    <property type="entry name" value="Calcium-dependent phosphotriesterase"/>
    <property type="match status" value="1"/>
</dbReference>
<dbReference type="PANTHER" id="PTHR10907">
    <property type="entry name" value="REGUCALCIN"/>
    <property type="match status" value="1"/>
</dbReference>
<comment type="similarity">
    <text evidence="1">Belongs to the SMP-30/CGR1 family.</text>
</comment>
<dbReference type="Proteomes" id="UP001320843">
    <property type="component" value="Unassembled WGS sequence"/>
</dbReference>
<organism evidence="3 4">
    <name type="scientific">Xanthomonas sacchari</name>
    <dbReference type="NCBI Taxonomy" id="56458"/>
    <lineage>
        <taxon>Bacteria</taxon>
        <taxon>Pseudomonadati</taxon>
        <taxon>Pseudomonadota</taxon>
        <taxon>Gammaproteobacteria</taxon>
        <taxon>Lysobacterales</taxon>
        <taxon>Lysobacteraceae</taxon>
        <taxon>Xanthomonas</taxon>
    </lineage>
</organism>
<dbReference type="Gene3D" id="2.120.10.30">
    <property type="entry name" value="TolB, C-terminal domain"/>
    <property type="match status" value="1"/>
</dbReference>
<dbReference type="GO" id="GO:0050021">
    <property type="term" value="F:L-arabinonolactonase activity"/>
    <property type="evidence" value="ECO:0007669"/>
    <property type="project" value="UniProtKB-EC"/>
</dbReference>
<dbReference type="EMBL" id="JANFWR010000005">
    <property type="protein sequence ID" value="MCW0398379.1"/>
    <property type="molecule type" value="Genomic_DNA"/>
</dbReference>
<keyword evidence="3" id="KW-0378">Hydrolase</keyword>
<gene>
    <name evidence="3" type="ORF">NB700_000935</name>
</gene>